<keyword evidence="3" id="KW-1185">Reference proteome</keyword>
<dbReference type="Proteomes" id="UP000036947">
    <property type="component" value="Unassembled WGS sequence"/>
</dbReference>
<feature type="compositionally biased region" description="Basic residues" evidence="1">
    <location>
        <begin position="94"/>
        <end position="107"/>
    </location>
</feature>
<name>A0A0L0N1B4_TOLOC</name>
<evidence type="ECO:0000256" key="1">
    <source>
        <dbReference type="SAM" id="MobiDB-lite"/>
    </source>
</evidence>
<gene>
    <name evidence="2" type="ORF">TOPH_07797</name>
</gene>
<protein>
    <submittedName>
        <fullName evidence="2">Uncharacterized protein</fullName>
    </submittedName>
</protein>
<sequence length="154" mass="16705">MTDSASPLCILSRVALGPELPCVVLPVPPSSSLNIVLPTPRRNFYHLTTAAQPRTREPTSAARTPRIRQKPGIQPTRPAAPAKSKTPDVPGKSLLKKRRRRSNRRAAAKGTTPVPTATKPHHASAATGARYPCYTDCRRPCRGPRRFSGKSKAN</sequence>
<comment type="caution">
    <text evidence="2">The sequence shown here is derived from an EMBL/GenBank/DDBJ whole genome shotgun (WGS) entry which is preliminary data.</text>
</comment>
<feature type="region of interest" description="Disordered" evidence="1">
    <location>
        <begin position="47"/>
        <end position="154"/>
    </location>
</feature>
<dbReference type="AlphaFoldDB" id="A0A0L0N1B4"/>
<reference evidence="2 3" key="1">
    <citation type="journal article" date="2015" name="BMC Genomics">
        <title>The genome of the truffle-parasite Tolypocladium ophioglossoides and the evolution of antifungal peptaibiotics.</title>
        <authorList>
            <person name="Quandt C.A."/>
            <person name="Bushley K.E."/>
            <person name="Spatafora J.W."/>
        </authorList>
    </citation>
    <scope>NUCLEOTIDE SEQUENCE [LARGE SCALE GENOMIC DNA]</scope>
    <source>
        <strain evidence="2 3">CBS 100239</strain>
    </source>
</reference>
<evidence type="ECO:0000313" key="2">
    <source>
        <dbReference type="EMBL" id="KND87570.1"/>
    </source>
</evidence>
<evidence type="ECO:0000313" key="3">
    <source>
        <dbReference type="Proteomes" id="UP000036947"/>
    </source>
</evidence>
<dbReference type="OrthoDB" id="8830751at2759"/>
<feature type="compositionally biased region" description="Basic residues" evidence="1">
    <location>
        <begin position="140"/>
        <end position="154"/>
    </location>
</feature>
<accession>A0A0L0N1B4</accession>
<organism evidence="2 3">
    <name type="scientific">Tolypocladium ophioglossoides (strain CBS 100239)</name>
    <name type="common">Snaketongue truffleclub</name>
    <name type="synonym">Elaphocordyceps ophioglossoides</name>
    <dbReference type="NCBI Taxonomy" id="1163406"/>
    <lineage>
        <taxon>Eukaryota</taxon>
        <taxon>Fungi</taxon>
        <taxon>Dikarya</taxon>
        <taxon>Ascomycota</taxon>
        <taxon>Pezizomycotina</taxon>
        <taxon>Sordariomycetes</taxon>
        <taxon>Hypocreomycetidae</taxon>
        <taxon>Hypocreales</taxon>
        <taxon>Ophiocordycipitaceae</taxon>
        <taxon>Tolypocladium</taxon>
    </lineage>
</organism>
<proteinExistence type="predicted"/>
<dbReference type="EMBL" id="LFRF01000035">
    <property type="protein sequence ID" value="KND87570.1"/>
    <property type="molecule type" value="Genomic_DNA"/>
</dbReference>